<protein>
    <submittedName>
        <fullName evidence="4">Transcriptional regulator</fullName>
    </submittedName>
</protein>
<dbReference type="InterPro" id="IPR041522">
    <property type="entry name" value="CdaR_GGDEF"/>
</dbReference>
<comment type="similarity">
    <text evidence="1">Belongs to the CdaR family.</text>
</comment>
<keyword evidence="5" id="KW-1185">Reference proteome</keyword>
<dbReference type="PANTHER" id="PTHR33744:SF17">
    <property type="entry name" value="CONSERVED PROTEIN"/>
    <property type="match status" value="1"/>
</dbReference>
<dbReference type="Pfam" id="PF17853">
    <property type="entry name" value="GGDEF_2"/>
    <property type="match status" value="1"/>
</dbReference>
<evidence type="ECO:0000256" key="1">
    <source>
        <dbReference type="ARBA" id="ARBA00006754"/>
    </source>
</evidence>
<proteinExistence type="inferred from homology"/>
<dbReference type="Gene3D" id="1.10.10.2840">
    <property type="entry name" value="PucR C-terminal helix-turn-helix domain"/>
    <property type="match status" value="1"/>
</dbReference>
<evidence type="ECO:0000259" key="3">
    <source>
        <dbReference type="Pfam" id="PF17853"/>
    </source>
</evidence>
<evidence type="ECO:0000313" key="4">
    <source>
        <dbReference type="EMBL" id="GGL07933.1"/>
    </source>
</evidence>
<dbReference type="InterPro" id="IPR025736">
    <property type="entry name" value="PucR_C-HTH_dom"/>
</dbReference>
<dbReference type="EMBL" id="BMMX01000028">
    <property type="protein sequence ID" value="GGL07933.1"/>
    <property type="molecule type" value="Genomic_DNA"/>
</dbReference>
<evidence type="ECO:0000259" key="2">
    <source>
        <dbReference type="Pfam" id="PF13556"/>
    </source>
</evidence>
<sequence length="405" mass="43440">MTIIAMDGDLQAIVDTVAGRIGRPALLEDRHQRVLAYSAQAEPMDTVRRSCILSRRATPEVIAWLRAAGVHLTRTPMRTPAAPELDLLPRVCVPIRHHDMLLGYLWFIDADHSLSEAQIGAAAAATVEVSRLLDRADRLRDLASLRAAEGARSLLSDDPRVRVKAAADLRADSLIADGPVTALVVPCAPGRADQTEQVLVRTRRRHGTRSTLHLIRRDHGMLLVCGAEPRPVADDLAAALTAAPGTPPADRPGGEAAVVVGMGRTYPRTADAAVSYAEAVRAARVGERIPGLGAVVAWPELGVYRLLSMVEPEVSAVHPGLAALLAGDAGGVLAATLETYLDLAGNAHATAQRLRLHRTTLYYRLQRIEHLAGTDLKDGGERLCLHLALKMARLRAEPATLTSQQ</sequence>
<dbReference type="Pfam" id="PF13556">
    <property type="entry name" value="HTH_30"/>
    <property type="match status" value="1"/>
</dbReference>
<name>A0A8J3C277_9ACTN</name>
<comment type="caution">
    <text evidence="4">The sequence shown here is derived from an EMBL/GenBank/DDBJ whole genome shotgun (WGS) entry which is preliminary data.</text>
</comment>
<dbReference type="Proteomes" id="UP000656042">
    <property type="component" value="Unassembled WGS sequence"/>
</dbReference>
<dbReference type="InterPro" id="IPR051448">
    <property type="entry name" value="CdaR-like_regulators"/>
</dbReference>
<feature type="domain" description="PucR C-terminal helix-turn-helix" evidence="2">
    <location>
        <begin position="333"/>
        <end position="390"/>
    </location>
</feature>
<evidence type="ECO:0000313" key="5">
    <source>
        <dbReference type="Proteomes" id="UP000656042"/>
    </source>
</evidence>
<dbReference type="PANTHER" id="PTHR33744">
    <property type="entry name" value="CARBOHYDRATE DIACID REGULATOR"/>
    <property type="match status" value="1"/>
</dbReference>
<dbReference type="AlphaFoldDB" id="A0A8J3C277"/>
<reference evidence="4" key="2">
    <citation type="submission" date="2020-09" db="EMBL/GenBank/DDBJ databases">
        <authorList>
            <person name="Sun Q."/>
            <person name="Zhou Y."/>
        </authorList>
    </citation>
    <scope>NUCLEOTIDE SEQUENCE</scope>
    <source>
        <strain evidence="4">CGMCC 4.7299</strain>
    </source>
</reference>
<organism evidence="4 5">
    <name type="scientific">Mangrovihabitans endophyticus</name>
    <dbReference type="NCBI Taxonomy" id="1751298"/>
    <lineage>
        <taxon>Bacteria</taxon>
        <taxon>Bacillati</taxon>
        <taxon>Actinomycetota</taxon>
        <taxon>Actinomycetes</taxon>
        <taxon>Micromonosporales</taxon>
        <taxon>Micromonosporaceae</taxon>
        <taxon>Mangrovihabitans</taxon>
    </lineage>
</organism>
<gene>
    <name evidence="4" type="ORF">GCM10012284_47990</name>
</gene>
<feature type="domain" description="CdaR GGDEF-like" evidence="3">
    <location>
        <begin position="177"/>
        <end position="285"/>
    </location>
</feature>
<accession>A0A8J3C277</accession>
<reference evidence="4" key="1">
    <citation type="journal article" date="2014" name="Int. J. Syst. Evol. Microbiol.">
        <title>Complete genome sequence of Corynebacterium casei LMG S-19264T (=DSM 44701T), isolated from a smear-ripened cheese.</title>
        <authorList>
            <consortium name="US DOE Joint Genome Institute (JGI-PGF)"/>
            <person name="Walter F."/>
            <person name="Albersmeier A."/>
            <person name="Kalinowski J."/>
            <person name="Ruckert C."/>
        </authorList>
    </citation>
    <scope>NUCLEOTIDE SEQUENCE</scope>
    <source>
        <strain evidence="4">CGMCC 4.7299</strain>
    </source>
</reference>
<dbReference type="InterPro" id="IPR042070">
    <property type="entry name" value="PucR_C-HTH_sf"/>
</dbReference>
<dbReference type="RefSeq" id="WP_189081555.1">
    <property type="nucleotide sequence ID" value="NZ_BMMX01000028.1"/>
</dbReference>